<keyword evidence="7" id="KW-1185">Reference proteome</keyword>
<feature type="compositionally biased region" description="Basic and acidic residues" evidence="5">
    <location>
        <begin position="390"/>
        <end position="418"/>
    </location>
</feature>
<dbReference type="EnsemblMetazoa" id="G25213.1">
    <property type="protein sequence ID" value="G25213.1:cds"/>
    <property type="gene ID" value="G25213"/>
</dbReference>
<evidence type="ECO:0008006" key="8">
    <source>
        <dbReference type="Google" id="ProtNLM"/>
    </source>
</evidence>
<comment type="subcellular location">
    <subcellularLocation>
        <location evidence="1">Nucleus</location>
    </subcellularLocation>
</comment>
<dbReference type="Proteomes" id="UP000005408">
    <property type="component" value="Unassembled WGS sequence"/>
</dbReference>
<feature type="region of interest" description="Disordered" evidence="5">
    <location>
        <begin position="330"/>
        <end position="482"/>
    </location>
</feature>
<keyword evidence="4" id="KW-0539">Nucleus</keyword>
<dbReference type="InterPro" id="IPR010301">
    <property type="entry name" value="RRP1"/>
</dbReference>
<feature type="compositionally biased region" description="Polar residues" evidence="5">
    <location>
        <begin position="721"/>
        <end position="730"/>
    </location>
</feature>
<sequence>MAAPCPSAEVHFAQKLAANEKRTRDIAFKKLKKWLQSRTSDGKEADFLKIWKGLHYCMWMQDKALIQEELSDNICKLVHVFGNVDISLLFLGVFFQTESREWSGIDRWRMDKFMMLSREMLGQGLALVKKAKWKKKYIELFCHILKKQVLMAENDGYKIHITDIYLDEIEKVGANVLTSSQIVDFLEPFSTYLAESNNTTLVKRVISRVFEAIIQQTVDDAKRRAERLIQKEDEANNNGIDEDDSDEDDDTPPRLDFDYGAIADRLFELGKSPGCLSRHRTLIYNVVKKFRDLNEGVLPVKEKDYSDLNKGYINRQEFAQSVNKLISMETEVQRRKKKSQKRKKNQQKENHDEPVPKKIKKENSAPDTGKQSTDEKANTRTVVNGKTKKEKGLTKLKEKLLGKRKKETTAEPSKKSKQADLTSVTAGVDTPVQVGNIKSKKATTPAKNSNKKDAAVSSVSSTAKNARTLQSTERGVKDFDTPEFEVGESASVNSNKTTSVHKHVGLDTLELKHIHDQEGSHDKRVKKDALEEEVEIWIPNKKYTGKLKGIHEQLLKGTEGKKFAQFEHGVHTPPAFIRRSLAKVAAPNTDPGKASKRVLGSDAGGHSSKRKVTFDMKKNKAVDFKKSIQFSPAPYNPNKKPEQGILKTPDSSSQKTPKSNVTISTPDGVTSVSSQRILRQATPHVNKGRVVQRTPSSVKKLRTPVSSKKYTGTPVPRKNTPVMSLKSTPRSKAADFF</sequence>
<feature type="compositionally biased region" description="Basic and acidic residues" evidence="5">
    <location>
        <begin position="346"/>
        <end position="364"/>
    </location>
</feature>
<evidence type="ECO:0000256" key="3">
    <source>
        <dbReference type="ARBA" id="ARBA00022552"/>
    </source>
</evidence>
<dbReference type="GO" id="GO:0006364">
    <property type="term" value="P:rRNA processing"/>
    <property type="evidence" value="ECO:0007669"/>
    <property type="project" value="UniProtKB-KW"/>
</dbReference>
<dbReference type="AlphaFoldDB" id="A0A8W8KW39"/>
<accession>A0A8W8KW39</accession>
<dbReference type="PANTHER" id="PTHR13026">
    <property type="entry name" value="NNP-1 PROTEIN NOVEL NUCLEAR PROTEIN 1 NOP52"/>
    <property type="match status" value="1"/>
</dbReference>
<feature type="compositionally biased region" description="Acidic residues" evidence="5">
    <location>
        <begin position="240"/>
        <end position="250"/>
    </location>
</feature>
<dbReference type="GO" id="GO:0030688">
    <property type="term" value="C:preribosome, small subunit precursor"/>
    <property type="evidence" value="ECO:0007669"/>
    <property type="project" value="InterPro"/>
</dbReference>
<organism evidence="6 7">
    <name type="scientific">Magallana gigas</name>
    <name type="common">Pacific oyster</name>
    <name type="synonym">Crassostrea gigas</name>
    <dbReference type="NCBI Taxonomy" id="29159"/>
    <lineage>
        <taxon>Eukaryota</taxon>
        <taxon>Metazoa</taxon>
        <taxon>Spiralia</taxon>
        <taxon>Lophotrochozoa</taxon>
        <taxon>Mollusca</taxon>
        <taxon>Bivalvia</taxon>
        <taxon>Autobranchia</taxon>
        <taxon>Pteriomorphia</taxon>
        <taxon>Ostreida</taxon>
        <taxon>Ostreoidea</taxon>
        <taxon>Ostreidae</taxon>
        <taxon>Magallana</taxon>
    </lineage>
</organism>
<evidence type="ECO:0000256" key="4">
    <source>
        <dbReference type="ARBA" id="ARBA00023242"/>
    </source>
</evidence>
<feature type="region of interest" description="Disordered" evidence="5">
    <location>
        <begin position="586"/>
        <end position="737"/>
    </location>
</feature>
<evidence type="ECO:0000256" key="2">
    <source>
        <dbReference type="ARBA" id="ARBA00006374"/>
    </source>
</evidence>
<proteinExistence type="inferred from homology"/>
<feature type="compositionally biased region" description="Basic and acidic residues" evidence="5">
    <location>
        <begin position="612"/>
        <end position="626"/>
    </location>
</feature>
<dbReference type="GO" id="GO:0005634">
    <property type="term" value="C:nucleus"/>
    <property type="evidence" value="ECO:0007669"/>
    <property type="project" value="UniProtKB-SubCell"/>
</dbReference>
<evidence type="ECO:0000313" key="6">
    <source>
        <dbReference type="EnsemblMetazoa" id="G25213.5:cds"/>
    </source>
</evidence>
<keyword evidence="3" id="KW-0698">rRNA processing</keyword>
<feature type="compositionally biased region" description="Basic residues" evidence="5">
    <location>
        <begin position="334"/>
        <end position="345"/>
    </location>
</feature>
<feature type="compositionally biased region" description="Polar residues" evidence="5">
    <location>
        <begin position="649"/>
        <end position="677"/>
    </location>
</feature>
<evidence type="ECO:0000313" key="7">
    <source>
        <dbReference type="Proteomes" id="UP000005408"/>
    </source>
</evidence>
<name>A0A8W8KW39_MAGGI</name>
<feature type="compositionally biased region" description="Polar residues" evidence="5">
    <location>
        <begin position="457"/>
        <end position="473"/>
    </location>
</feature>
<protein>
    <recommendedName>
        <fullName evidence="8">Ribosomal RNA processing protein 1-like protein B</fullName>
    </recommendedName>
</protein>
<dbReference type="OrthoDB" id="2019504at2759"/>
<feature type="region of interest" description="Disordered" evidence="5">
    <location>
        <begin position="229"/>
        <end position="255"/>
    </location>
</feature>
<dbReference type="Pfam" id="PF05997">
    <property type="entry name" value="Nop52"/>
    <property type="match status" value="1"/>
</dbReference>
<evidence type="ECO:0000256" key="5">
    <source>
        <dbReference type="SAM" id="MobiDB-lite"/>
    </source>
</evidence>
<reference evidence="6" key="1">
    <citation type="submission" date="2022-08" db="UniProtKB">
        <authorList>
            <consortium name="EnsemblMetazoa"/>
        </authorList>
    </citation>
    <scope>IDENTIFICATION</scope>
    <source>
        <strain evidence="6">05x7-T-G4-1.051#20</strain>
    </source>
</reference>
<comment type="similarity">
    <text evidence="2">Belongs to the RRP1 family.</text>
</comment>
<evidence type="ECO:0000256" key="1">
    <source>
        <dbReference type="ARBA" id="ARBA00004123"/>
    </source>
</evidence>
<dbReference type="EnsemblMetazoa" id="G25213.5">
    <property type="protein sequence ID" value="G25213.5:cds"/>
    <property type="gene ID" value="G25213"/>
</dbReference>
<dbReference type="PANTHER" id="PTHR13026:SF0">
    <property type="entry name" value="RIBOSOMAL RNA PROCESSING 1B"/>
    <property type="match status" value="1"/>
</dbReference>
<dbReference type="OMA" id="PPALYCK"/>